<evidence type="ECO:0000256" key="1">
    <source>
        <dbReference type="SAM" id="Phobius"/>
    </source>
</evidence>
<comment type="caution">
    <text evidence="2">The sequence shown here is derived from an EMBL/GenBank/DDBJ whole genome shotgun (WGS) entry which is preliminary data.</text>
</comment>
<keyword evidence="3" id="KW-1185">Reference proteome</keyword>
<gene>
    <name evidence="2" type="ORF">HAV22_27745</name>
</gene>
<dbReference type="Pfam" id="PF09948">
    <property type="entry name" value="PpoB2"/>
    <property type="match status" value="1"/>
</dbReference>
<name>A0ABX0PJ01_9BURK</name>
<feature type="transmembrane region" description="Helical" evidence="1">
    <location>
        <begin position="68"/>
        <end position="92"/>
    </location>
</feature>
<feature type="transmembrane region" description="Helical" evidence="1">
    <location>
        <begin position="25"/>
        <end position="48"/>
    </location>
</feature>
<reference evidence="2 3" key="1">
    <citation type="submission" date="2020-03" db="EMBL/GenBank/DDBJ databases">
        <title>Genome sequence of strain Massilia sp. TW-1.</title>
        <authorList>
            <person name="Chaudhary D.K."/>
        </authorList>
    </citation>
    <scope>NUCLEOTIDE SEQUENCE [LARGE SCALE GENOMIC DNA]</scope>
    <source>
        <strain evidence="2 3">TW-1</strain>
    </source>
</reference>
<evidence type="ECO:0000313" key="3">
    <source>
        <dbReference type="Proteomes" id="UP000716322"/>
    </source>
</evidence>
<dbReference type="EMBL" id="JAAQOM010000022">
    <property type="protein sequence ID" value="NIA57425.1"/>
    <property type="molecule type" value="Genomic_DNA"/>
</dbReference>
<sequence length="210" mass="22001">MGQIPMPGGWAMAAMWLPMCGQSRLGAMAGFIGTWAAMMVPMMLPLAVAPLRRYRAALAGTERWRARLLTAVAGCAWALAWTVPALPLYVAGTIVAQALLDLPALARTMPMLAAVAGVAGAGWHAASWCRRPAHVLDAVCGRPVVVAALRQGARLGSHCVRRCAGMTVAMVAAGFMETGTMAIAIAVVAVESVRLRERQAVQHVARHAAG</sequence>
<protein>
    <submittedName>
        <fullName evidence="2">DUF2182 domain-containing protein</fullName>
    </submittedName>
</protein>
<dbReference type="InterPro" id="IPR018688">
    <property type="entry name" value="PpoB2-like"/>
</dbReference>
<keyword evidence="1" id="KW-1133">Transmembrane helix</keyword>
<keyword evidence="1" id="KW-0472">Membrane</keyword>
<accession>A0ABX0PJ01</accession>
<feature type="transmembrane region" description="Helical" evidence="1">
    <location>
        <begin position="104"/>
        <end position="126"/>
    </location>
</feature>
<evidence type="ECO:0000313" key="2">
    <source>
        <dbReference type="EMBL" id="NIA57425.1"/>
    </source>
</evidence>
<proteinExistence type="predicted"/>
<keyword evidence="1" id="KW-0812">Transmembrane</keyword>
<organism evidence="2 3">
    <name type="scientific">Telluria antibiotica</name>
    <dbReference type="NCBI Taxonomy" id="2717319"/>
    <lineage>
        <taxon>Bacteria</taxon>
        <taxon>Pseudomonadati</taxon>
        <taxon>Pseudomonadota</taxon>
        <taxon>Betaproteobacteria</taxon>
        <taxon>Burkholderiales</taxon>
        <taxon>Oxalobacteraceae</taxon>
        <taxon>Telluria group</taxon>
        <taxon>Telluria</taxon>
    </lineage>
</organism>
<dbReference type="RefSeq" id="WP_166864010.1">
    <property type="nucleotide sequence ID" value="NZ_JAAQOM010000022.1"/>
</dbReference>
<dbReference type="Proteomes" id="UP000716322">
    <property type="component" value="Unassembled WGS sequence"/>
</dbReference>